<keyword evidence="3" id="KW-0633">Potassium transport</keyword>
<evidence type="ECO:0000256" key="10">
    <source>
        <dbReference type="SAM" id="Phobius"/>
    </source>
</evidence>
<sequence>MASSVKNDTHGIPNLACYEATFDVTNNIWMSDNILENRAPLLAIQIAYNVIISRILHSLLRPLHIPLFVVQILTGFTLSGSFLGRYPVIFRSLYRENGILAVENYANMGIMYCVFLNGLEMNCDTLLRSSKKALIIAIAGIVTPMLLGACFLSLLHMCVNVKEPPSRGGVFSQAYLFWCLVASVTGFPVLARLLSELKILYTRLGKDALNAAILIDAYGWILLTLIIPFSTAGGNHLLSLFSTLLFIGFCFCVLRPILIPMIERRTRMEKWTNSKLLDVMAGVFICSYITDFLGTHHSVGAFVYGLILPTGKFADLMMVLLYDFATGIMAAVYFSGFGFRVNIELFLRDIHWPYLVLIIFLLASSKVLSSMIASFFFGMPIRDGLGIGLLLNTKGYMAVLLLNIAWNRTLVSPFTYTVSLIAVLTMTMLVSPLISVIYKPKFRFMQSQLRTVQKLRFGAEFRVVVCVHNSRQATGMIHVLEATNPSRMQPLHVSVLHLVELTRHGTALLVAQMENPTAAAATAAENHYGSQLEFDGIAKEFEHFINMYGAARFETAAVVSTYETIHEDIYNVTEEKRACLILLPFHKELTSDGSLEATIDAANSINENVLHQPPCSIGIFLNRGLCSLSQTNMRIVMVFIGGPDDREALSIAWRMAGHPGTHLNVVRLLVIGETASEQEESFHSDANGLLSTVMDNVMQKELDEEYIINFRHKGVHNNESIVYTEKEAEIATGEEIPMILNEIDKPGYDLYIVGQGSGKNYPSFSKLFAWCDNPELGVIGDIVASTSFGTHSSLLVVQQYMVGKKQRKPPRSCCHARKKKDADSIL</sequence>
<gene>
    <name evidence="14" type="ORF">RJT34_24210</name>
</gene>
<reference evidence="14 15" key="1">
    <citation type="submission" date="2024-01" db="EMBL/GenBank/DDBJ databases">
        <title>The genomes of 5 underutilized Papilionoideae crops provide insights into root nodulation and disease resistance.</title>
        <authorList>
            <person name="Yuan L."/>
        </authorList>
    </citation>
    <scope>NUCLEOTIDE SEQUENCE [LARGE SCALE GENOMIC DNA]</scope>
    <source>
        <strain evidence="14">LY-2023</strain>
        <tissue evidence="14">Leaf</tissue>
    </source>
</reference>
<evidence type="ECO:0000259" key="12">
    <source>
        <dbReference type="Pfam" id="PF23256"/>
    </source>
</evidence>
<evidence type="ECO:0000259" key="13">
    <source>
        <dbReference type="Pfam" id="PF23259"/>
    </source>
</evidence>
<evidence type="ECO:0000256" key="5">
    <source>
        <dbReference type="ARBA" id="ARBA00022958"/>
    </source>
</evidence>
<dbReference type="Pfam" id="PF23256">
    <property type="entry name" value="CHX17_2nd"/>
    <property type="match status" value="1"/>
</dbReference>
<keyword evidence="6 10" id="KW-1133">Transmembrane helix</keyword>
<evidence type="ECO:0000256" key="7">
    <source>
        <dbReference type="ARBA" id="ARBA00023065"/>
    </source>
</evidence>
<feature type="transmembrane region" description="Helical" evidence="10">
    <location>
        <begin position="385"/>
        <end position="406"/>
    </location>
</feature>
<feature type="domain" description="Cation/H(+) antiporter C-terminal" evidence="13">
    <location>
        <begin position="635"/>
        <end position="801"/>
    </location>
</feature>
<dbReference type="GO" id="GO:0012505">
    <property type="term" value="C:endomembrane system"/>
    <property type="evidence" value="ECO:0007669"/>
    <property type="project" value="TreeGrafter"/>
</dbReference>
<feature type="transmembrane region" description="Helical" evidence="10">
    <location>
        <begin position="175"/>
        <end position="195"/>
    </location>
</feature>
<keyword evidence="5" id="KW-0630">Potassium</keyword>
<evidence type="ECO:0000313" key="15">
    <source>
        <dbReference type="Proteomes" id="UP001359559"/>
    </source>
</evidence>
<dbReference type="GO" id="GO:0006885">
    <property type="term" value="P:regulation of pH"/>
    <property type="evidence" value="ECO:0007669"/>
    <property type="project" value="TreeGrafter"/>
</dbReference>
<keyword evidence="2" id="KW-0813">Transport</keyword>
<keyword evidence="7" id="KW-0406">Ion transport</keyword>
<evidence type="ECO:0000256" key="8">
    <source>
        <dbReference type="ARBA" id="ARBA00023136"/>
    </source>
</evidence>
<keyword evidence="8 10" id="KW-0472">Membrane</keyword>
<dbReference type="GO" id="GO:0016020">
    <property type="term" value="C:membrane"/>
    <property type="evidence" value="ECO:0007669"/>
    <property type="project" value="UniProtKB-SubCell"/>
</dbReference>
<dbReference type="GO" id="GO:0006813">
    <property type="term" value="P:potassium ion transport"/>
    <property type="evidence" value="ECO:0007669"/>
    <property type="project" value="UniProtKB-KW"/>
</dbReference>
<dbReference type="InterPro" id="IPR057290">
    <property type="entry name" value="CHX17_C"/>
</dbReference>
<proteinExistence type="inferred from homology"/>
<comment type="similarity">
    <text evidence="9">Belongs to the monovalent cation:proton antiporter 2 (CPA2) transporter (TC 2.A.37) family. CHX (TC 2.A.37.4) subfamily.</text>
</comment>
<comment type="subcellular location">
    <subcellularLocation>
        <location evidence="1">Membrane</location>
        <topology evidence="1">Multi-pass membrane protein</topology>
    </subcellularLocation>
</comment>
<dbReference type="GO" id="GO:0015297">
    <property type="term" value="F:antiporter activity"/>
    <property type="evidence" value="ECO:0007669"/>
    <property type="project" value="InterPro"/>
</dbReference>
<dbReference type="PANTHER" id="PTHR32468:SF166">
    <property type="entry name" value="CATION_H+ EXCHANGER 3"/>
    <property type="match status" value="1"/>
</dbReference>
<keyword evidence="4 10" id="KW-0812">Transmembrane</keyword>
<feature type="transmembrane region" description="Helical" evidence="10">
    <location>
        <begin position="279"/>
        <end position="307"/>
    </location>
</feature>
<protein>
    <recommendedName>
        <fullName evidence="16">Cation/H+ exchanger domain-containing protein</fullName>
    </recommendedName>
</protein>
<dbReference type="InterPro" id="IPR006153">
    <property type="entry name" value="Cation/H_exchanger_TM"/>
</dbReference>
<feature type="domain" description="Cation/H+ exchanger transmembrane" evidence="11">
    <location>
        <begin position="56"/>
        <end position="432"/>
    </location>
</feature>
<feature type="transmembrane region" description="Helical" evidence="10">
    <location>
        <begin position="104"/>
        <end position="121"/>
    </location>
</feature>
<evidence type="ECO:0000256" key="4">
    <source>
        <dbReference type="ARBA" id="ARBA00022692"/>
    </source>
</evidence>
<evidence type="ECO:0000256" key="1">
    <source>
        <dbReference type="ARBA" id="ARBA00004141"/>
    </source>
</evidence>
<evidence type="ECO:0000256" key="6">
    <source>
        <dbReference type="ARBA" id="ARBA00022989"/>
    </source>
</evidence>
<keyword evidence="15" id="KW-1185">Reference proteome</keyword>
<evidence type="ECO:0000256" key="3">
    <source>
        <dbReference type="ARBA" id="ARBA00022538"/>
    </source>
</evidence>
<feature type="domain" description="Cation/H(+) antiporter central" evidence="12">
    <location>
        <begin position="494"/>
        <end position="631"/>
    </location>
</feature>
<dbReference type="Pfam" id="PF23259">
    <property type="entry name" value="CHX17_C"/>
    <property type="match status" value="1"/>
</dbReference>
<feature type="transmembrane region" description="Helical" evidence="10">
    <location>
        <begin position="207"/>
        <end position="231"/>
    </location>
</feature>
<dbReference type="Gene3D" id="1.20.1530.20">
    <property type="match status" value="1"/>
</dbReference>
<evidence type="ECO:0000313" key="14">
    <source>
        <dbReference type="EMBL" id="KAK7279164.1"/>
    </source>
</evidence>
<dbReference type="Pfam" id="PF00999">
    <property type="entry name" value="Na_H_Exchanger"/>
    <property type="match status" value="1"/>
</dbReference>
<feature type="transmembrane region" description="Helical" evidence="10">
    <location>
        <begin position="319"/>
        <end position="342"/>
    </location>
</feature>
<evidence type="ECO:0000256" key="2">
    <source>
        <dbReference type="ARBA" id="ARBA00022448"/>
    </source>
</evidence>
<accession>A0AAN9FMM6</accession>
<evidence type="ECO:0000259" key="11">
    <source>
        <dbReference type="Pfam" id="PF00999"/>
    </source>
</evidence>
<name>A0AAN9FMM6_CLITE</name>
<dbReference type="Proteomes" id="UP001359559">
    <property type="component" value="Unassembled WGS sequence"/>
</dbReference>
<dbReference type="InterPro" id="IPR038770">
    <property type="entry name" value="Na+/solute_symporter_sf"/>
</dbReference>
<dbReference type="InterPro" id="IPR057291">
    <property type="entry name" value="CHX17_2nd"/>
</dbReference>
<evidence type="ECO:0008006" key="16">
    <source>
        <dbReference type="Google" id="ProtNLM"/>
    </source>
</evidence>
<organism evidence="14 15">
    <name type="scientific">Clitoria ternatea</name>
    <name type="common">Butterfly pea</name>
    <dbReference type="NCBI Taxonomy" id="43366"/>
    <lineage>
        <taxon>Eukaryota</taxon>
        <taxon>Viridiplantae</taxon>
        <taxon>Streptophyta</taxon>
        <taxon>Embryophyta</taxon>
        <taxon>Tracheophyta</taxon>
        <taxon>Spermatophyta</taxon>
        <taxon>Magnoliopsida</taxon>
        <taxon>eudicotyledons</taxon>
        <taxon>Gunneridae</taxon>
        <taxon>Pentapetalae</taxon>
        <taxon>rosids</taxon>
        <taxon>fabids</taxon>
        <taxon>Fabales</taxon>
        <taxon>Fabaceae</taxon>
        <taxon>Papilionoideae</taxon>
        <taxon>50 kb inversion clade</taxon>
        <taxon>NPAAA clade</taxon>
        <taxon>indigoferoid/millettioid clade</taxon>
        <taxon>Phaseoleae</taxon>
        <taxon>Clitoria</taxon>
    </lineage>
</organism>
<feature type="transmembrane region" description="Helical" evidence="10">
    <location>
        <begin position="237"/>
        <end position="258"/>
    </location>
</feature>
<comment type="caution">
    <text evidence="14">The sequence shown here is derived from an EMBL/GenBank/DDBJ whole genome shotgun (WGS) entry which is preliminary data.</text>
</comment>
<dbReference type="PANTHER" id="PTHR32468">
    <property type="entry name" value="CATION/H + ANTIPORTER"/>
    <property type="match status" value="1"/>
</dbReference>
<feature type="transmembrane region" description="Helical" evidence="10">
    <location>
        <begin position="418"/>
        <end position="438"/>
    </location>
</feature>
<evidence type="ECO:0000256" key="9">
    <source>
        <dbReference type="ARBA" id="ARBA00038341"/>
    </source>
</evidence>
<dbReference type="AlphaFoldDB" id="A0AAN9FMM6"/>
<dbReference type="EMBL" id="JAYKXN010000006">
    <property type="protein sequence ID" value="KAK7279164.1"/>
    <property type="molecule type" value="Genomic_DNA"/>
</dbReference>
<dbReference type="GO" id="GO:1902600">
    <property type="term" value="P:proton transmembrane transport"/>
    <property type="evidence" value="ECO:0007669"/>
    <property type="project" value="InterPro"/>
</dbReference>
<feature type="transmembrane region" description="Helical" evidence="10">
    <location>
        <begin position="354"/>
        <end position="379"/>
    </location>
</feature>
<feature type="transmembrane region" description="Helical" evidence="10">
    <location>
        <begin position="63"/>
        <end position="84"/>
    </location>
</feature>
<feature type="transmembrane region" description="Helical" evidence="10">
    <location>
        <begin position="133"/>
        <end position="155"/>
    </location>
</feature>
<dbReference type="InterPro" id="IPR050794">
    <property type="entry name" value="CPA2_transporter"/>
</dbReference>